<gene>
    <name evidence="1" type="primary">ORF133726</name>
</gene>
<evidence type="ECO:0000313" key="1">
    <source>
        <dbReference type="EMBL" id="CEK82818.1"/>
    </source>
</evidence>
<name>A0A0B7APN3_9EUPU</name>
<protein>
    <submittedName>
        <fullName evidence="1">Uncharacterized protein</fullName>
    </submittedName>
</protein>
<reference evidence="1" key="1">
    <citation type="submission" date="2014-12" db="EMBL/GenBank/DDBJ databases">
        <title>Insight into the proteome of Arion vulgaris.</title>
        <authorList>
            <person name="Aradska J."/>
            <person name="Bulat T."/>
            <person name="Smidak R."/>
            <person name="Sarate P."/>
            <person name="Gangsoo J."/>
            <person name="Sialana F."/>
            <person name="Bilban M."/>
            <person name="Lubec G."/>
        </authorList>
    </citation>
    <scope>NUCLEOTIDE SEQUENCE</scope>
    <source>
        <tissue evidence="1">Skin</tissue>
    </source>
</reference>
<sequence>MNQHKGQEQDSPIDHYHSLDTAAILKPLSCNFVGHWCTTTTDFELSVAIGCTILGTRYI</sequence>
<proteinExistence type="predicted"/>
<dbReference type="EMBL" id="HACG01035953">
    <property type="protein sequence ID" value="CEK82818.1"/>
    <property type="molecule type" value="Transcribed_RNA"/>
</dbReference>
<organism evidence="1">
    <name type="scientific">Arion vulgaris</name>
    <dbReference type="NCBI Taxonomy" id="1028688"/>
    <lineage>
        <taxon>Eukaryota</taxon>
        <taxon>Metazoa</taxon>
        <taxon>Spiralia</taxon>
        <taxon>Lophotrochozoa</taxon>
        <taxon>Mollusca</taxon>
        <taxon>Gastropoda</taxon>
        <taxon>Heterobranchia</taxon>
        <taxon>Euthyneura</taxon>
        <taxon>Panpulmonata</taxon>
        <taxon>Eupulmonata</taxon>
        <taxon>Stylommatophora</taxon>
        <taxon>Helicina</taxon>
        <taxon>Arionoidea</taxon>
        <taxon>Arionidae</taxon>
        <taxon>Arion</taxon>
    </lineage>
</organism>
<dbReference type="AlphaFoldDB" id="A0A0B7APN3"/>
<accession>A0A0B7APN3</accession>